<feature type="domain" description="Endoribonuclease L-PSP/chorismate mutase-like" evidence="1">
    <location>
        <begin position="10"/>
        <end position="146"/>
    </location>
</feature>
<dbReference type="Pfam" id="PF14588">
    <property type="entry name" value="YjgF_endoribonc"/>
    <property type="match status" value="1"/>
</dbReference>
<evidence type="ECO:0000313" key="3">
    <source>
        <dbReference type="Proteomes" id="UP001419910"/>
    </source>
</evidence>
<name>A0ABU9Y8Q1_9SPHN</name>
<dbReference type="SUPFAM" id="SSF55298">
    <property type="entry name" value="YjgF-like"/>
    <property type="match status" value="1"/>
</dbReference>
<keyword evidence="3" id="KW-1185">Reference proteome</keyword>
<organism evidence="2 3">
    <name type="scientific">Sphingomonas oligophenolica</name>
    <dbReference type="NCBI Taxonomy" id="301154"/>
    <lineage>
        <taxon>Bacteria</taxon>
        <taxon>Pseudomonadati</taxon>
        <taxon>Pseudomonadota</taxon>
        <taxon>Alphaproteobacteria</taxon>
        <taxon>Sphingomonadales</taxon>
        <taxon>Sphingomonadaceae</taxon>
        <taxon>Sphingomonas</taxon>
    </lineage>
</organism>
<reference evidence="2 3" key="1">
    <citation type="submission" date="2024-05" db="EMBL/GenBank/DDBJ databases">
        <authorList>
            <person name="Liu Q."/>
            <person name="Xin Y.-H."/>
        </authorList>
    </citation>
    <scope>NUCLEOTIDE SEQUENCE [LARGE SCALE GENOMIC DNA]</scope>
    <source>
        <strain evidence="2 3">CGMCC 1.10181</strain>
    </source>
</reference>
<gene>
    <name evidence="2" type="ORF">ABC974_21340</name>
</gene>
<dbReference type="CDD" id="cd02199">
    <property type="entry name" value="YjgF_YER057c_UK114_like_1"/>
    <property type="match status" value="1"/>
</dbReference>
<evidence type="ECO:0000259" key="1">
    <source>
        <dbReference type="Pfam" id="PF14588"/>
    </source>
</evidence>
<dbReference type="InterPro" id="IPR013813">
    <property type="entry name" value="Endoribo_LPSP/chorism_mut-like"/>
</dbReference>
<accession>A0ABU9Y8Q1</accession>
<proteinExistence type="predicted"/>
<evidence type="ECO:0000313" key="2">
    <source>
        <dbReference type="EMBL" id="MEN2792189.1"/>
    </source>
</evidence>
<dbReference type="PANTHER" id="PTHR43760">
    <property type="entry name" value="ENDORIBONUCLEASE-RELATED"/>
    <property type="match status" value="1"/>
</dbReference>
<dbReference type="Gene3D" id="3.30.1330.40">
    <property type="entry name" value="RutC-like"/>
    <property type="match status" value="1"/>
</dbReference>
<protein>
    <submittedName>
        <fullName evidence="2">RidA family protein</fullName>
    </submittedName>
</protein>
<comment type="caution">
    <text evidence="2">The sequence shown here is derived from an EMBL/GenBank/DDBJ whole genome shotgun (WGS) entry which is preliminary data.</text>
</comment>
<dbReference type="InterPro" id="IPR035959">
    <property type="entry name" value="RutC-like_sf"/>
</dbReference>
<dbReference type="EMBL" id="JBDIME010000025">
    <property type="protein sequence ID" value="MEN2792189.1"/>
    <property type="molecule type" value="Genomic_DNA"/>
</dbReference>
<dbReference type="PANTHER" id="PTHR43760:SF1">
    <property type="entry name" value="ENDORIBONUCLEASE L-PSP_CHORISMATE MUTASE-LIKE DOMAIN-CONTAINING PROTEIN"/>
    <property type="match status" value="1"/>
</dbReference>
<sequence length="161" mass="16711">MATTAIDPYARLEALGLHLPPPPPPVANFVGAVRIGELLFLSGQGPVSPVYGWKLGKVGADFTAAEGYDHARIVGLNLLGVLHHELGSLTHVTRVVKVLGMVNATPDFTAHPSVINGCSDLFGEIFGPEIGAHARSAFGVGSLPGNISVEIEAIFAVRGQG</sequence>
<dbReference type="RefSeq" id="WP_343888444.1">
    <property type="nucleotide sequence ID" value="NZ_BAAAEH010000009.1"/>
</dbReference>
<dbReference type="Proteomes" id="UP001419910">
    <property type="component" value="Unassembled WGS sequence"/>
</dbReference>